<name>A0A1M4YEJ4_9GAMM</name>
<organism evidence="3 4">
    <name type="scientific">Modicisalibacter ilicicola DSM 19980</name>
    <dbReference type="NCBI Taxonomy" id="1121942"/>
    <lineage>
        <taxon>Bacteria</taxon>
        <taxon>Pseudomonadati</taxon>
        <taxon>Pseudomonadota</taxon>
        <taxon>Gammaproteobacteria</taxon>
        <taxon>Oceanospirillales</taxon>
        <taxon>Halomonadaceae</taxon>
        <taxon>Modicisalibacter</taxon>
    </lineage>
</organism>
<evidence type="ECO:0000313" key="3">
    <source>
        <dbReference type="EMBL" id="SHF04244.1"/>
    </source>
</evidence>
<accession>A0A1M4YEJ4</accession>
<dbReference type="Pfam" id="PF11726">
    <property type="entry name" value="YagK_YfjJ_C"/>
    <property type="match status" value="1"/>
</dbReference>
<dbReference type="OrthoDB" id="8592743at2"/>
<evidence type="ECO:0000256" key="1">
    <source>
        <dbReference type="SAM" id="MobiDB-lite"/>
    </source>
</evidence>
<protein>
    <recommendedName>
        <fullName evidence="2">YagK/YfjJ C-terminal domain-containing protein</fullName>
    </recommendedName>
</protein>
<feature type="region of interest" description="Disordered" evidence="1">
    <location>
        <begin position="355"/>
        <end position="378"/>
    </location>
</feature>
<dbReference type="InterPro" id="IPR057271">
    <property type="entry name" value="YagK_YfjJ_C"/>
</dbReference>
<reference evidence="3 4" key="1">
    <citation type="submission" date="2016-11" db="EMBL/GenBank/DDBJ databases">
        <authorList>
            <person name="Jaros S."/>
            <person name="Januszkiewicz K."/>
            <person name="Wedrychowicz H."/>
        </authorList>
    </citation>
    <scope>NUCLEOTIDE SEQUENCE [LARGE SCALE GENOMIC DNA]</scope>
    <source>
        <strain evidence="3 4">DSM 19980</strain>
    </source>
</reference>
<proteinExistence type="predicted"/>
<dbReference type="Proteomes" id="UP000184346">
    <property type="component" value="Unassembled WGS sequence"/>
</dbReference>
<dbReference type="STRING" id="1121942.SAMN02745148_01689"/>
<feature type="domain" description="YagK/YfjJ C-terminal" evidence="2">
    <location>
        <begin position="198"/>
        <end position="290"/>
    </location>
</feature>
<dbReference type="RefSeq" id="WP_072821705.1">
    <property type="nucleotide sequence ID" value="NZ_FQUJ01000006.1"/>
</dbReference>
<evidence type="ECO:0000259" key="2">
    <source>
        <dbReference type="Pfam" id="PF11726"/>
    </source>
</evidence>
<dbReference type="AlphaFoldDB" id="A0A1M4YEJ4"/>
<sequence length="378" mass="43455">MYLEIDPDALTDDAMLDLVHGIGGNHPMTNAWGQDTVTSPGHDWLMDLISADGHLKELSKTRHVLNGEQLIQPDAFGSGWVRLAPDPVLETLTTVYAVLVALFQETEIGQHYRPSPYADRFLRAFASCAYLHEAAFYCPPTMSRDDAEEVVMELNQRLGAWYHALSKPDFAYECRRNQRNSQNNYKRLWNVIHSLFSRYSCLQVIRLDLAYSEMDGPGINYDTARHHRETLCRRFHDSSLFEHLVGYSWKLEWRPKKGFHYHWLFFFDGHQVREDIKLAQQIGELWSRSITGSQGVYYNCNSRPNSYKHSAVGKIWYHDHTKKEGLDHIARYQTKVDDYAVMAVQGRLFQSSAVSQLSGGPSLGRPRESESAFSSLPF</sequence>
<gene>
    <name evidence="3" type="ORF">SAMN02745148_01689</name>
</gene>
<evidence type="ECO:0000313" key="4">
    <source>
        <dbReference type="Proteomes" id="UP000184346"/>
    </source>
</evidence>
<dbReference type="EMBL" id="FQUJ01000006">
    <property type="protein sequence ID" value="SHF04244.1"/>
    <property type="molecule type" value="Genomic_DNA"/>
</dbReference>
<keyword evidence="4" id="KW-1185">Reference proteome</keyword>